<evidence type="ECO:0000313" key="9">
    <source>
        <dbReference type="EMBL" id="WVZ19504.1"/>
    </source>
</evidence>
<dbReference type="Gene3D" id="2.10.55.10">
    <property type="entry name" value="Leishmanolysin domain 3"/>
    <property type="match status" value="1"/>
</dbReference>
<keyword evidence="5 8" id="KW-0862">Zinc</keyword>
<keyword evidence="6 8" id="KW-0482">Metalloprotease</keyword>
<sequence>MARCTSCALSRFHCKLRFAVVVFVIILILAWVEAHNANLHEHQLQGDLERNTENIASHSCIHDQILEQRKRPGRKVYLVTPQVYEPSRLKHLQHRGRALLDVSTSSGSQEDAKKPIRIYLNYDAVGHSPDRDCRAVGDIVKLGEPPMTYPPGFPSCDPHGNPPIFGDCWYNCTSEDISGEDKKRRLRKALGQTADWFRRALAVEPVKGNLRLSGYSACGQDGGVQLPRGYIEEGVSDADLVLLVTTRPTTGNTLAWAVACERDQWGRAIAGHVNVAPRHLTAEAETLLSATLIHEVMHVLGFDPHAFAHFRDERKRRRNQVTEQVMDEKLGRVVTRVVLPRVVMHSRYHYAAFSGNFSGLELEDGGGRGTSGSHWEKRLLMNEIMTGSVDTRSVVSKMTLALLEDSGWYKANYSMADRLDWGLNQGTEFVTSPCNLWKGAYRCNTTQFSGCTYNREAEGYCPILTYSGDLPQWARYFPQANKGGQSSLADYCTYFVAYSDGSCTDTNSARAPDRMLGEVRGSNSRCMASSLVRTGFVRGSMTQGNGCYQHRCINNSLEVAVDGIWKVCPQTGGPIQFPGFNGELICPAYHELCNTDPIAVSGQCHKSCNFNGDCVDGKCRCFLGFHGNDCSRLSVNSCFYSKSPTAYQQQVFLIVLTLNFYQVPAPANAMAMECAFLMGFVNVNLAILALIAPLVPVCDEQCSLHGGVCDNGVCEFRCSDYAGYTCQNSSMLLSSLSVCKNVLGNDVSGQHCAPSEPSILQQLEEVVVLPNYHRLFPGGARKLFNIFGSTYCDETAKRLACWISIQKCEKDGDNRLRVCHSACESYNLACGASLDCSDQTLFSRDGEGEGQCTGSGEMKMSWFNRLRSTFSLRNSSLKGTSEKLDEVAALAFKRESLL</sequence>
<dbReference type="PRINTS" id="PR00782">
    <property type="entry name" value="LSHMANOLYSIN"/>
</dbReference>
<dbReference type="Pfam" id="PF01457">
    <property type="entry name" value="Peptidase_M8"/>
    <property type="match status" value="1"/>
</dbReference>
<dbReference type="PANTHER" id="PTHR10942">
    <property type="entry name" value="LEISHMANOLYSIN-LIKE PEPTIDASE"/>
    <property type="match status" value="1"/>
</dbReference>
<dbReference type="PANTHER" id="PTHR10942:SF0">
    <property type="entry name" value="LEISHMANOLYSIN-LIKE PEPTIDASE"/>
    <property type="match status" value="1"/>
</dbReference>
<feature type="active site" evidence="7">
    <location>
        <position position="295"/>
    </location>
</feature>
<evidence type="ECO:0000256" key="3">
    <source>
        <dbReference type="ARBA" id="ARBA00022723"/>
    </source>
</evidence>
<feature type="binding site" evidence="8">
    <location>
        <position position="298"/>
    </location>
    <ligand>
        <name>Zn(2+)</name>
        <dbReference type="ChEBI" id="CHEBI:29105"/>
        <note>catalytic</note>
    </ligand>
</feature>
<dbReference type="FunFam" id="3.90.132.10:FF:000001">
    <property type="entry name" value="leishmanolysin-like peptidase isoform X2"/>
    <property type="match status" value="1"/>
</dbReference>
<dbReference type="GO" id="GO:0004222">
    <property type="term" value="F:metalloendopeptidase activity"/>
    <property type="evidence" value="ECO:0007669"/>
    <property type="project" value="InterPro"/>
</dbReference>
<keyword evidence="3 8" id="KW-0479">Metal-binding</keyword>
<dbReference type="Gene3D" id="3.90.132.10">
    <property type="entry name" value="Leishmanolysin , domain 2"/>
    <property type="match status" value="1"/>
</dbReference>
<evidence type="ECO:0000313" key="10">
    <source>
        <dbReference type="Proteomes" id="UP001374535"/>
    </source>
</evidence>
<dbReference type="Gene3D" id="2.30.34.10">
    <property type="entry name" value="Leishmanolysin domain 4"/>
    <property type="match status" value="1"/>
</dbReference>
<dbReference type="InterPro" id="IPR001577">
    <property type="entry name" value="Peptidase_M8"/>
</dbReference>
<dbReference type="FunFam" id="2.10.55.10:FF:000002">
    <property type="entry name" value="leishmanolysin-like peptidase isoform X2"/>
    <property type="match status" value="1"/>
</dbReference>
<dbReference type="GO" id="GO:0046872">
    <property type="term" value="F:metal ion binding"/>
    <property type="evidence" value="ECO:0007669"/>
    <property type="project" value="UniProtKB-KW"/>
</dbReference>
<protein>
    <recommendedName>
        <fullName evidence="11">EGF-like domain-containing protein</fullName>
    </recommendedName>
</protein>
<evidence type="ECO:0000256" key="5">
    <source>
        <dbReference type="ARBA" id="ARBA00022833"/>
    </source>
</evidence>
<feature type="binding site" evidence="8">
    <location>
        <position position="294"/>
    </location>
    <ligand>
        <name>Zn(2+)</name>
        <dbReference type="ChEBI" id="CHEBI:29105"/>
        <note>catalytic</note>
    </ligand>
</feature>
<evidence type="ECO:0008006" key="11">
    <source>
        <dbReference type="Google" id="ProtNLM"/>
    </source>
</evidence>
<organism evidence="9 10">
    <name type="scientific">Vigna mungo</name>
    <name type="common">Black gram</name>
    <name type="synonym">Phaseolus mungo</name>
    <dbReference type="NCBI Taxonomy" id="3915"/>
    <lineage>
        <taxon>Eukaryota</taxon>
        <taxon>Viridiplantae</taxon>
        <taxon>Streptophyta</taxon>
        <taxon>Embryophyta</taxon>
        <taxon>Tracheophyta</taxon>
        <taxon>Spermatophyta</taxon>
        <taxon>Magnoliopsida</taxon>
        <taxon>eudicotyledons</taxon>
        <taxon>Gunneridae</taxon>
        <taxon>Pentapetalae</taxon>
        <taxon>rosids</taxon>
        <taxon>fabids</taxon>
        <taxon>Fabales</taxon>
        <taxon>Fabaceae</taxon>
        <taxon>Papilionoideae</taxon>
        <taxon>50 kb inversion clade</taxon>
        <taxon>NPAAA clade</taxon>
        <taxon>indigoferoid/millettioid clade</taxon>
        <taxon>Phaseoleae</taxon>
        <taxon>Vigna</taxon>
    </lineage>
</organism>
<dbReference type="FunFam" id="3.10.170.20:FF:000001">
    <property type="entry name" value="Peptidase M8, leishmanolysin"/>
    <property type="match status" value="1"/>
</dbReference>
<dbReference type="GO" id="GO:0005737">
    <property type="term" value="C:cytoplasm"/>
    <property type="evidence" value="ECO:0007669"/>
    <property type="project" value="TreeGrafter"/>
</dbReference>
<dbReference type="Proteomes" id="UP001374535">
    <property type="component" value="Chromosome 2"/>
</dbReference>
<evidence type="ECO:0000256" key="8">
    <source>
        <dbReference type="PIRSR" id="PIRSR601577-2"/>
    </source>
</evidence>
<proteinExistence type="inferred from homology"/>
<evidence type="ECO:0000256" key="6">
    <source>
        <dbReference type="ARBA" id="ARBA00023049"/>
    </source>
</evidence>
<evidence type="ECO:0000256" key="2">
    <source>
        <dbReference type="ARBA" id="ARBA00022670"/>
    </source>
</evidence>
<dbReference type="GO" id="GO:0007155">
    <property type="term" value="P:cell adhesion"/>
    <property type="evidence" value="ECO:0007669"/>
    <property type="project" value="InterPro"/>
</dbReference>
<evidence type="ECO:0000256" key="4">
    <source>
        <dbReference type="ARBA" id="ARBA00022801"/>
    </source>
</evidence>
<comment type="similarity">
    <text evidence="1">Belongs to the peptidase M8 family.</text>
</comment>
<dbReference type="GO" id="GO:0016020">
    <property type="term" value="C:membrane"/>
    <property type="evidence" value="ECO:0007669"/>
    <property type="project" value="InterPro"/>
</dbReference>
<dbReference type="GO" id="GO:0006508">
    <property type="term" value="P:proteolysis"/>
    <property type="evidence" value="ECO:0007669"/>
    <property type="project" value="UniProtKB-KW"/>
</dbReference>
<dbReference type="Gene3D" id="3.10.170.20">
    <property type="match status" value="1"/>
</dbReference>
<dbReference type="Gene3D" id="2.60.120.260">
    <property type="entry name" value="Galactose-binding domain-like"/>
    <property type="match status" value="1"/>
</dbReference>
<dbReference type="SUPFAM" id="SSF55486">
    <property type="entry name" value="Metalloproteases ('zincins'), catalytic domain"/>
    <property type="match status" value="1"/>
</dbReference>
<accession>A0AAQ3S8G4</accession>
<keyword evidence="4" id="KW-0378">Hydrolase</keyword>
<comment type="cofactor">
    <cofactor evidence="8">
        <name>Zn(2+)</name>
        <dbReference type="ChEBI" id="CHEBI:29105"/>
    </cofactor>
    <text evidence="8">Binds 1 zinc ion per subunit.</text>
</comment>
<dbReference type="FunFam" id="2.30.34.10:FF:000001">
    <property type="entry name" value="leishmanolysin-like isoform X2"/>
    <property type="match status" value="1"/>
</dbReference>
<name>A0AAQ3S8G4_VIGMU</name>
<dbReference type="AlphaFoldDB" id="A0AAQ3S8G4"/>
<keyword evidence="2" id="KW-0645">Protease</keyword>
<dbReference type="FunFam" id="2.60.120.260:FF:000207">
    <property type="entry name" value="SD03917p"/>
    <property type="match status" value="1"/>
</dbReference>
<dbReference type="EMBL" id="CP144699">
    <property type="protein sequence ID" value="WVZ19504.1"/>
    <property type="molecule type" value="Genomic_DNA"/>
</dbReference>
<evidence type="ECO:0000256" key="7">
    <source>
        <dbReference type="PIRSR" id="PIRSR601577-1"/>
    </source>
</evidence>
<feature type="binding site" evidence="8">
    <location>
        <position position="374"/>
    </location>
    <ligand>
        <name>Zn(2+)</name>
        <dbReference type="ChEBI" id="CHEBI:29105"/>
        <note>catalytic</note>
    </ligand>
</feature>
<reference evidence="9 10" key="1">
    <citation type="journal article" date="2023" name="Life. Sci Alliance">
        <title>Evolutionary insights into 3D genome organization and epigenetic landscape of Vigna mungo.</title>
        <authorList>
            <person name="Junaid A."/>
            <person name="Singh B."/>
            <person name="Bhatia S."/>
        </authorList>
    </citation>
    <scope>NUCLEOTIDE SEQUENCE [LARGE SCALE GENOMIC DNA]</scope>
    <source>
        <strain evidence="9">Urdbean</strain>
    </source>
</reference>
<keyword evidence="10" id="KW-1185">Reference proteome</keyword>
<evidence type="ECO:0000256" key="1">
    <source>
        <dbReference type="ARBA" id="ARBA00005860"/>
    </source>
</evidence>
<gene>
    <name evidence="9" type="ORF">V8G54_006826</name>
</gene>